<dbReference type="RefSeq" id="WP_197116264.1">
    <property type="nucleotide sequence ID" value="NZ_JACBXQ010000008.1"/>
</dbReference>
<protein>
    <submittedName>
        <fullName evidence="1">Uncharacterized protein</fullName>
    </submittedName>
</protein>
<sequence length="68" mass="8036">MNKYPNNVHPIDIDEYDNYALIQNFIFLKKEFIGEAFTVNNIHSSIVKEDDQKNIKKKLATQFVFNQT</sequence>
<organism evidence="1 2">
    <name type="scientific">Facklamia lactis</name>
    <dbReference type="NCBI Taxonomy" id="2749967"/>
    <lineage>
        <taxon>Bacteria</taxon>
        <taxon>Bacillati</taxon>
        <taxon>Bacillota</taxon>
        <taxon>Bacilli</taxon>
        <taxon>Lactobacillales</taxon>
        <taxon>Aerococcaceae</taxon>
        <taxon>Facklamia</taxon>
    </lineage>
</organism>
<evidence type="ECO:0000313" key="2">
    <source>
        <dbReference type="Proteomes" id="UP000721415"/>
    </source>
</evidence>
<comment type="caution">
    <text evidence="1">The sequence shown here is derived from an EMBL/GenBank/DDBJ whole genome shotgun (WGS) entry which is preliminary data.</text>
</comment>
<name>A0ABS0LT61_9LACT</name>
<dbReference type="InterPro" id="IPR053735">
    <property type="entry name" value="Type_III_TA_endoRNase"/>
</dbReference>
<gene>
    <name evidence="1" type="ORF">HZY91_10735</name>
</gene>
<proteinExistence type="predicted"/>
<dbReference type="Gene3D" id="3.10.129.130">
    <property type="match status" value="1"/>
</dbReference>
<accession>A0ABS0LT61</accession>
<keyword evidence="2" id="KW-1185">Reference proteome</keyword>
<evidence type="ECO:0000313" key="1">
    <source>
        <dbReference type="EMBL" id="MBG9987341.1"/>
    </source>
</evidence>
<dbReference type="Proteomes" id="UP000721415">
    <property type="component" value="Unassembled WGS sequence"/>
</dbReference>
<reference evidence="1 2" key="1">
    <citation type="submission" date="2020-07" db="EMBL/GenBank/DDBJ databases">
        <title>Facklamia lactis sp. nov., isolated from raw milk.</title>
        <authorList>
            <person name="Doll E.V."/>
            <person name="Huptas C."/>
            <person name="Staib L."/>
            <person name="Wenning M."/>
            <person name="Scherer S."/>
        </authorList>
    </citation>
    <scope>NUCLEOTIDE SEQUENCE [LARGE SCALE GENOMIC DNA]</scope>
    <source>
        <strain evidence="1 2">DSM 111018</strain>
    </source>
</reference>
<dbReference type="EMBL" id="JACBXQ010000008">
    <property type="protein sequence ID" value="MBG9987341.1"/>
    <property type="molecule type" value="Genomic_DNA"/>
</dbReference>